<comment type="caution">
    <text evidence="1">The sequence shown here is derived from an EMBL/GenBank/DDBJ whole genome shotgun (WGS) entry which is preliminary data.</text>
</comment>
<sequence length="201" mass="22137">MAATADKLQEQEPKKAYNQDEDIECVLWTAADIEKRVAELGAEISRDYSGIPIVLIGVATGAVMFLADLMRKLSIPVLVDFVRVQSYGNQTQSSGVATISTDVKISIKDKHVLVVEDIIDTGITLSKLVKHLATKEPASVSVCALLDKISRRVIPLQLSEGSRFYRGFECSDNFVVGYGMDFAELYRNLAYIGVLKPDIYS</sequence>
<evidence type="ECO:0000313" key="2">
    <source>
        <dbReference type="Proteomes" id="UP001162992"/>
    </source>
</evidence>
<protein>
    <submittedName>
        <fullName evidence="1">Uncharacterized protein</fullName>
    </submittedName>
</protein>
<organism evidence="1 2">
    <name type="scientific">Diphasiastrum complanatum</name>
    <name type="common">Issler's clubmoss</name>
    <name type="synonym">Lycopodium complanatum</name>
    <dbReference type="NCBI Taxonomy" id="34168"/>
    <lineage>
        <taxon>Eukaryota</taxon>
        <taxon>Viridiplantae</taxon>
        <taxon>Streptophyta</taxon>
        <taxon>Embryophyta</taxon>
        <taxon>Tracheophyta</taxon>
        <taxon>Lycopodiopsida</taxon>
        <taxon>Lycopodiales</taxon>
        <taxon>Lycopodiaceae</taxon>
        <taxon>Lycopodioideae</taxon>
        <taxon>Diphasiastrum</taxon>
    </lineage>
</organism>
<reference evidence="2" key="1">
    <citation type="journal article" date="2024" name="Proc. Natl. Acad. Sci. U.S.A.">
        <title>Extraordinary preservation of gene collinearity over three hundred million years revealed in homosporous lycophytes.</title>
        <authorList>
            <person name="Li C."/>
            <person name="Wickell D."/>
            <person name="Kuo L.Y."/>
            <person name="Chen X."/>
            <person name="Nie B."/>
            <person name="Liao X."/>
            <person name="Peng D."/>
            <person name="Ji J."/>
            <person name="Jenkins J."/>
            <person name="Williams M."/>
            <person name="Shu S."/>
            <person name="Plott C."/>
            <person name="Barry K."/>
            <person name="Rajasekar S."/>
            <person name="Grimwood J."/>
            <person name="Han X."/>
            <person name="Sun S."/>
            <person name="Hou Z."/>
            <person name="He W."/>
            <person name="Dai G."/>
            <person name="Sun C."/>
            <person name="Schmutz J."/>
            <person name="Leebens-Mack J.H."/>
            <person name="Li F.W."/>
            <person name="Wang L."/>
        </authorList>
    </citation>
    <scope>NUCLEOTIDE SEQUENCE [LARGE SCALE GENOMIC DNA]</scope>
    <source>
        <strain evidence="2">cv. PW_Plant_1</strain>
    </source>
</reference>
<keyword evidence="2" id="KW-1185">Reference proteome</keyword>
<evidence type="ECO:0000313" key="1">
    <source>
        <dbReference type="EMBL" id="KAJ7544635.1"/>
    </source>
</evidence>
<dbReference type="Proteomes" id="UP001162992">
    <property type="component" value="Chromosome 9"/>
</dbReference>
<gene>
    <name evidence="1" type="ORF">O6H91_09G087100</name>
</gene>
<proteinExistence type="predicted"/>
<dbReference type="EMBL" id="CM055100">
    <property type="protein sequence ID" value="KAJ7544635.1"/>
    <property type="molecule type" value="Genomic_DNA"/>
</dbReference>
<accession>A0ACC2CRI0</accession>
<name>A0ACC2CRI0_DIPCM</name>